<dbReference type="EMBL" id="JACRYT010000040">
    <property type="protein sequence ID" value="MBC6681395.1"/>
    <property type="molecule type" value="Genomic_DNA"/>
</dbReference>
<name>A0A923NRJ5_9FIRM</name>
<proteinExistence type="predicted"/>
<comment type="caution">
    <text evidence="1">The sequence shown here is derived from an EMBL/GenBank/DDBJ whole genome shotgun (WGS) entry which is preliminary data.</text>
</comment>
<evidence type="ECO:0000313" key="2">
    <source>
        <dbReference type="Proteomes" id="UP000602647"/>
    </source>
</evidence>
<keyword evidence="2" id="KW-1185">Reference proteome</keyword>
<dbReference type="AlphaFoldDB" id="A0A923NRJ5"/>
<evidence type="ECO:0000313" key="1">
    <source>
        <dbReference type="EMBL" id="MBC6681395.1"/>
    </source>
</evidence>
<organism evidence="1 2">
    <name type="scientific">Zhenpiania hominis</name>
    <dbReference type="NCBI Taxonomy" id="2763644"/>
    <lineage>
        <taxon>Bacteria</taxon>
        <taxon>Bacillati</taxon>
        <taxon>Bacillota</taxon>
        <taxon>Clostridia</taxon>
        <taxon>Peptostreptococcales</taxon>
        <taxon>Anaerovoracaceae</taxon>
        <taxon>Zhenpiania</taxon>
    </lineage>
</organism>
<accession>A0A923NRJ5</accession>
<protein>
    <submittedName>
        <fullName evidence="1">Uncharacterized protein</fullName>
    </submittedName>
</protein>
<dbReference type="Proteomes" id="UP000602647">
    <property type="component" value="Unassembled WGS sequence"/>
</dbReference>
<gene>
    <name evidence="1" type="ORF">H9L42_16410</name>
</gene>
<sequence>MNMNALKEIISDLVDKEKTSTIKNHGYAHSDHEALALLREEICEAQSEIKLITIWEVALKQSVYRDECHQYSKLVNEIKQKAINGACELIQVAAMCDKFKESREVRESGESE</sequence>
<reference evidence="1" key="1">
    <citation type="submission" date="2020-08" db="EMBL/GenBank/DDBJ databases">
        <title>Genome public.</title>
        <authorList>
            <person name="Liu C."/>
            <person name="Sun Q."/>
        </authorList>
    </citation>
    <scope>NUCLEOTIDE SEQUENCE</scope>
    <source>
        <strain evidence="1">BX12</strain>
    </source>
</reference>
<dbReference type="RefSeq" id="WP_187304478.1">
    <property type="nucleotide sequence ID" value="NZ_JACRYT010000040.1"/>
</dbReference>